<dbReference type="InterPro" id="IPR005565">
    <property type="entry name" value="Hemolysn_activator_HlyB_C"/>
</dbReference>
<dbReference type="EMBL" id="JALGBI010000001">
    <property type="protein sequence ID" value="MCJ0763429.1"/>
    <property type="molecule type" value="Genomic_DNA"/>
</dbReference>
<dbReference type="InterPro" id="IPR013686">
    <property type="entry name" value="Polypept-transport_assoc_ShlB"/>
</dbReference>
<protein>
    <submittedName>
        <fullName evidence="9">ShlB/FhaC/HecB family hemolysin secretion/activation protein</fullName>
    </submittedName>
</protein>
<dbReference type="Pfam" id="PF08479">
    <property type="entry name" value="POTRA_2"/>
    <property type="match status" value="1"/>
</dbReference>
<evidence type="ECO:0000256" key="3">
    <source>
        <dbReference type="ARBA" id="ARBA00023237"/>
    </source>
</evidence>
<dbReference type="AlphaFoldDB" id="A0A9X2AMJ8"/>
<feature type="domain" description="Polypeptide-transport-associated ShlB-type" evidence="7">
    <location>
        <begin position="95"/>
        <end position="169"/>
    </location>
</feature>
<name>A0A9X2AMJ8_9BURK</name>
<evidence type="ECO:0000313" key="9">
    <source>
        <dbReference type="EMBL" id="MCJ0763429.1"/>
    </source>
</evidence>
<evidence type="ECO:0000259" key="7">
    <source>
        <dbReference type="Pfam" id="PF08479"/>
    </source>
</evidence>
<dbReference type="GO" id="GO:0046819">
    <property type="term" value="P:protein secretion by the type V secretion system"/>
    <property type="evidence" value="ECO:0007669"/>
    <property type="project" value="TreeGrafter"/>
</dbReference>
<dbReference type="PANTHER" id="PTHR34597">
    <property type="entry name" value="SLR1661 PROTEIN"/>
    <property type="match status" value="1"/>
</dbReference>
<comment type="caution">
    <text evidence="9">The sequence shown here is derived from an EMBL/GenBank/DDBJ whole genome shotgun (WGS) entry which is preliminary data.</text>
</comment>
<proteinExistence type="predicted"/>
<gene>
    <name evidence="9" type="ORF">MMF98_09430</name>
</gene>
<dbReference type="InterPro" id="IPR051544">
    <property type="entry name" value="TPS_OM_transporter"/>
</dbReference>
<dbReference type="Gene3D" id="2.40.160.50">
    <property type="entry name" value="membrane protein fhac: a member of the omp85/tpsb transporter family"/>
    <property type="match status" value="1"/>
</dbReference>
<evidence type="ECO:0000256" key="4">
    <source>
        <dbReference type="SAM" id="MobiDB-lite"/>
    </source>
</evidence>
<keyword evidence="1" id="KW-0472">Membrane</keyword>
<accession>A0A9X2AMJ8</accession>
<keyword evidence="2" id="KW-0812">Transmembrane</keyword>
<evidence type="ECO:0000313" key="10">
    <source>
        <dbReference type="Proteomes" id="UP001139447"/>
    </source>
</evidence>
<dbReference type="InterPro" id="IPR027282">
    <property type="entry name" value="TPS"/>
</dbReference>
<keyword evidence="10" id="KW-1185">Reference proteome</keyword>
<evidence type="ECO:0000256" key="1">
    <source>
        <dbReference type="ARBA" id="ARBA00022452"/>
    </source>
</evidence>
<dbReference type="PANTHER" id="PTHR34597:SF3">
    <property type="entry name" value="OUTER MEMBRANE TRANSPORTER CDIB"/>
    <property type="match status" value="1"/>
</dbReference>
<keyword evidence="3" id="KW-0998">Cell outer membrane</keyword>
<evidence type="ECO:0000259" key="6">
    <source>
        <dbReference type="Pfam" id="PF03865"/>
    </source>
</evidence>
<feature type="compositionally biased region" description="Basic and acidic residues" evidence="4">
    <location>
        <begin position="54"/>
        <end position="63"/>
    </location>
</feature>
<dbReference type="Proteomes" id="UP001139447">
    <property type="component" value="Unassembled WGS sequence"/>
</dbReference>
<evidence type="ECO:0000259" key="8">
    <source>
        <dbReference type="Pfam" id="PF17287"/>
    </source>
</evidence>
<feature type="domain" description="ShlB POTRA" evidence="8">
    <location>
        <begin position="171"/>
        <end position="226"/>
    </location>
</feature>
<dbReference type="Gene3D" id="3.10.20.310">
    <property type="entry name" value="membrane protein fhac"/>
    <property type="match status" value="1"/>
</dbReference>
<dbReference type="Pfam" id="PF03865">
    <property type="entry name" value="ShlB"/>
    <property type="match status" value="1"/>
</dbReference>
<dbReference type="GO" id="GO:0008320">
    <property type="term" value="F:protein transmembrane transporter activity"/>
    <property type="evidence" value="ECO:0007669"/>
    <property type="project" value="TreeGrafter"/>
</dbReference>
<dbReference type="RefSeq" id="WP_243306020.1">
    <property type="nucleotide sequence ID" value="NZ_JALGBI010000001.1"/>
</dbReference>
<dbReference type="Pfam" id="PF17287">
    <property type="entry name" value="POTRA_3"/>
    <property type="match status" value="1"/>
</dbReference>
<keyword evidence="5" id="KW-0732">Signal</keyword>
<dbReference type="GO" id="GO:0098046">
    <property type="term" value="C:type V protein secretion system complex"/>
    <property type="evidence" value="ECO:0007669"/>
    <property type="project" value="TreeGrafter"/>
</dbReference>
<dbReference type="InterPro" id="IPR035251">
    <property type="entry name" value="ShlB_POTRA"/>
</dbReference>
<evidence type="ECO:0000256" key="2">
    <source>
        <dbReference type="ARBA" id="ARBA00022692"/>
    </source>
</evidence>
<feature type="domain" description="Haemolysin activator HlyB C-terminal" evidence="6">
    <location>
        <begin position="231"/>
        <end position="550"/>
    </location>
</feature>
<feature type="chain" id="PRO_5040993714" evidence="5">
    <location>
        <begin position="36"/>
        <end position="587"/>
    </location>
</feature>
<reference evidence="9" key="1">
    <citation type="submission" date="2022-03" db="EMBL/GenBank/DDBJ databases">
        <authorList>
            <person name="Woo C.Y."/>
        </authorList>
    </citation>
    <scope>NUCLEOTIDE SEQUENCE</scope>
    <source>
        <strain evidence="9">CYS-02</strain>
    </source>
</reference>
<feature type="region of interest" description="Disordered" evidence="4">
    <location>
        <begin position="54"/>
        <end position="78"/>
    </location>
</feature>
<keyword evidence="1" id="KW-1134">Transmembrane beta strand</keyword>
<evidence type="ECO:0000256" key="5">
    <source>
        <dbReference type="SAM" id="SignalP"/>
    </source>
</evidence>
<sequence length="587" mass="63147">MQYRPSRFGAERAWPSRRAWAVGVGAVLAASAAQAQVSPIDEARRQSQIIERQQQERLREAQERALPPPAAPQGADLKDMQPQIGLPDVGPGCHNITELRIEGAQLLGTATRAALGRDVAGRCLAASDIQALLALLTKDYIDRGYITTRVYLPAQDLGSGVLTLQVVEGTIERYRVEQDGRDAGSLSVRSAFPGRPGEPLNLRDLEQGLEQINNLRSNTARLDLEPGSQPGQSVVVVRNHAERPVHLQLTYDNLGSPSTGRDNVAATMSFDSLLGLNELIMLTRNQTVPDHGAHKANGTALRVALPWGYNTFSLDASESNYTNGLALPSGAPVEATGRTTSYGLGLSRVVLRNQASRVSLTGRLATSDSRNYLSGQLLTVSSRKLATLNLGVNGFTQLAGGAFSGGLGYVRGLGALGALRDLPGTPDDYPHAQFDKFTLDLGYQRRLQAGPLPLQWTSQFSGQYSRQTLYGSQQFLIGSPATVRGSLLNALSGDHGMLLRNDIAWPWRAKAGDSNSVSGVVYVGWDIGRVNNHAGGDRLGSMTGATLGVAGQWKRFNFEVFASRAVHLPAFLTHEGTLYGVRLSYSM</sequence>
<feature type="signal peptide" evidence="5">
    <location>
        <begin position="1"/>
        <end position="35"/>
    </location>
</feature>
<dbReference type="PIRSF" id="PIRSF029745">
    <property type="entry name" value="FhaC"/>
    <property type="match status" value="1"/>
</dbReference>
<organism evidence="9 10">
    <name type="scientific">Variovorax terrae</name>
    <dbReference type="NCBI Taxonomy" id="2923278"/>
    <lineage>
        <taxon>Bacteria</taxon>
        <taxon>Pseudomonadati</taxon>
        <taxon>Pseudomonadota</taxon>
        <taxon>Betaproteobacteria</taxon>
        <taxon>Burkholderiales</taxon>
        <taxon>Comamonadaceae</taxon>
        <taxon>Variovorax</taxon>
    </lineage>
</organism>